<dbReference type="Pfam" id="PF00072">
    <property type="entry name" value="Response_reg"/>
    <property type="match status" value="1"/>
</dbReference>
<keyword evidence="4" id="KW-0238">DNA-binding</keyword>
<dbReference type="PANTHER" id="PTHR48111:SF1">
    <property type="entry name" value="TWO-COMPONENT RESPONSE REGULATOR ORR33"/>
    <property type="match status" value="1"/>
</dbReference>
<dbReference type="GeneID" id="5411628"/>
<evidence type="ECO:0000256" key="3">
    <source>
        <dbReference type="ARBA" id="ARBA00023015"/>
    </source>
</evidence>
<dbReference type="SUPFAM" id="SSF52172">
    <property type="entry name" value="CheY-like"/>
    <property type="match status" value="1"/>
</dbReference>
<feature type="modified residue" description="4-aspartylphosphate" evidence="6">
    <location>
        <position position="62"/>
    </location>
</feature>
<dbReference type="AlphaFoldDB" id="A7IB10"/>
<accession>A7IB10</accession>
<evidence type="ECO:0000256" key="1">
    <source>
        <dbReference type="ARBA" id="ARBA00022553"/>
    </source>
</evidence>
<dbReference type="eggNOG" id="arCOG06537">
    <property type="taxonomic scope" value="Archaea"/>
</dbReference>
<dbReference type="PANTHER" id="PTHR48111">
    <property type="entry name" value="REGULATOR OF RPOS"/>
    <property type="match status" value="1"/>
</dbReference>
<evidence type="ECO:0000259" key="7">
    <source>
        <dbReference type="PROSITE" id="PS50110"/>
    </source>
</evidence>
<evidence type="ECO:0000256" key="4">
    <source>
        <dbReference type="ARBA" id="ARBA00023125"/>
    </source>
</evidence>
<dbReference type="Proteomes" id="UP000002408">
    <property type="component" value="Chromosome"/>
</dbReference>
<gene>
    <name evidence="8" type="ordered locus">Mboo_2407</name>
</gene>
<dbReference type="Gene3D" id="3.40.50.2300">
    <property type="match status" value="1"/>
</dbReference>
<dbReference type="GO" id="GO:0005829">
    <property type="term" value="C:cytosol"/>
    <property type="evidence" value="ECO:0007669"/>
    <property type="project" value="TreeGrafter"/>
</dbReference>
<dbReference type="STRING" id="456442.Mboo_2407"/>
<dbReference type="InterPro" id="IPR001789">
    <property type="entry name" value="Sig_transdc_resp-reg_receiver"/>
</dbReference>
<organism evidence="8 9">
    <name type="scientific">Methanoregula boonei (strain DSM 21154 / JCM 14090 / 6A8)</name>
    <dbReference type="NCBI Taxonomy" id="456442"/>
    <lineage>
        <taxon>Archaea</taxon>
        <taxon>Methanobacteriati</taxon>
        <taxon>Methanobacteriota</taxon>
        <taxon>Stenosarchaea group</taxon>
        <taxon>Methanomicrobia</taxon>
        <taxon>Methanomicrobiales</taxon>
        <taxon>Methanoregulaceae</taxon>
        <taxon>Methanoregula</taxon>
    </lineage>
</organism>
<keyword evidence="3" id="KW-0805">Transcription regulation</keyword>
<dbReference type="OrthoDB" id="2830at2157"/>
<dbReference type="RefSeq" id="WP_012107983.1">
    <property type="nucleotide sequence ID" value="NC_009712.1"/>
</dbReference>
<dbReference type="HOGENOM" id="CLU_1478896_0_0_2"/>
<evidence type="ECO:0000256" key="5">
    <source>
        <dbReference type="ARBA" id="ARBA00023163"/>
    </source>
</evidence>
<protein>
    <submittedName>
        <fullName evidence="8">Response regulator receiver protein</fullName>
    </submittedName>
</protein>
<evidence type="ECO:0000313" key="8">
    <source>
        <dbReference type="EMBL" id="ABS56921.1"/>
    </source>
</evidence>
<dbReference type="PROSITE" id="PS50110">
    <property type="entry name" value="RESPONSE_REGULATORY"/>
    <property type="match status" value="1"/>
</dbReference>
<keyword evidence="9" id="KW-1185">Reference proteome</keyword>
<dbReference type="InterPro" id="IPR039420">
    <property type="entry name" value="WalR-like"/>
</dbReference>
<dbReference type="InterPro" id="IPR011006">
    <property type="entry name" value="CheY-like_superfamily"/>
</dbReference>
<reference evidence="9" key="1">
    <citation type="journal article" date="2015" name="Microbiology">
        <title>Genome of Methanoregula boonei 6A8 reveals adaptations to oligotrophic peatland environments.</title>
        <authorList>
            <person name="Braeuer S."/>
            <person name="Cadillo-Quiroz H."/>
            <person name="Kyrpides N."/>
            <person name="Woyke T."/>
            <person name="Goodwin L."/>
            <person name="Detter C."/>
            <person name="Podell S."/>
            <person name="Yavitt J.B."/>
            <person name="Zinder S.H."/>
        </authorList>
    </citation>
    <scope>NUCLEOTIDE SEQUENCE [LARGE SCALE GENOMIC DNA]</scope>
    <source>
        <strain evidence="9">DSM 21154 / JCM 14090 / 6A8</strain>
    </source>
</reference>
<sequence length="182" mass="20143">MLKSPANPAEKRILIVEDEGLVAMTLEETLRRIGYLVVGIALSGEEAITLTGEQHPDVILMDIRLQGGMDGIEAAQKIKGQFGTPIIFLTAYSDDETIRRVVMTESSGYLVKPINTRELFAGIESALYKKRRFDRFMEQQATASRPVCPCGTPMIQAFSPEKGEMIAVGWVCPKCHHFVQGN</sequence>
<dbReference type="GO" id="GO:0006355">
    <property type="term" value="P:regulation of DNA-templated transcription"/>
    <property type="evidence" value="ECO:0007669"/>
    <property type="project" value="TreeGrafter"/>
</dbReference>
<dbReference type="EMBL" id="CP000780">
    <property type="protein sequence ID" value="ABS56921.1"/>
    <property type="molecule type" value="Genomic_DNA"/>
</dbReference>
<evidence type="ECO:0000256" key="6">
    <source>
        <dbReference type="PROSITE-ProRule" id="PRU00169"/>
    </source>
</evidence>
<dbReference type="KEGG" id="mbn:Mboo_2407"/>
<dbReference type="GO" id="GO:0032993">
    <property type="term" value="C:protein-DNA complex"/>
    <property type="evidence" value="ECO:0007669"/>
    <property type="project" value="TreeGrafter"/>
</dbReference>
<dbReference type="SMART" id="SM00448">
    <property type="entry name" value="REC"/>
    <property type="match status" value="1"/>
</dbReference>
<proteinExistence type="predicted"/>
<evidence type="ECO:0000256" key="2">
    <source>
        <dbReference type="ARBA" id="ARBA00023012"/>
    </source>
</evidence>
<dbReference type="CDD" id="cd17534">
    <property type="entry name" value="REC_DC-like"/>
    <property type="match status" value="1"/>
</dbReference>
<name>A7IB10_METB6</name>
<dbReference type="GO" id="GO:0000976">
    <property type="term" value="F:transcription cis-regulatory region binding"/>
    <property type="evidence" value="ECO:0007669"/>
    <property type="project" value="TreeGrafter"/>
</dbReference>
<keyword evidence="1 6" id="KW-0597">Phosphoprotein</keyword>
<feature type="domain" description="Response regulatory" evidence="7">
    <location>
        <begin position="12"/>
        <end position="127"/>
    </location>
</feature>
<evidence type="ECO:0000313" key="9">
    <source>
        <dbReference type="Proteomes" id="UP000002408"/>
    </source>
</evidence>
<keyword evidence="2" id="KW-0902">Two-component regulatory system</keyword>
<dbReference type="GO" id="GO:0000156">
    <property type="term" value="F:phosphorelay response regulator activity"/>
    <property type="evidence" value="ECO:0007669"/>
    <property type="project" value="TreeGrafter"/>
</dbReference>
<keyword evidence="5" id="KW-0804">Transcription</keyword>